<gene>
    <name evidence="2" type="ORF">DPMN_160634</name>
</gene>
<name>A0A9D4ERH5_DREPO</name>
<dbReference type="Proteomes" id="UP000828390">
    <property type="component" value="Unassembled WGS sequence"/>
</dbReference>
<comment type="caution">
    <text evidence="2">The sequence shown here is derived from an EMBL/GenBank/DDBJ whole genome shotgun (WGS) entry which is preliminary data.</text>
</comment>
<dbReference type="EMBL" id="JAIWYP010000008">
    <property type="protein sequence ID" value="KAH3782715.1"/>
    <property type="molecule type" value="Genomic_DNA"/>
</dbReference>
<evidence type="ECO:0000313" key="2">
    <source>
        <dbReference type="EMBL" id="KAH3782715.1"/>
    </source>
</evidence>
<feature type="region of interest" description="Disordered" evidence="1">
    <location>
        <begin position="1"/>
        <end position="77"/>
    </location>
</feature>
<dbReference type="AlphaFoldDB" id="A0A9D4ERH5"/>
<feature type="compositionally biased region" description="Low complexity" evidence="1">
    <location>
        <begin position="66"/>
        <end position="77"/>
    </location>
</feature>
<accession>A0A9D4ERH5</accession>
<proteinExistence type="predicted"/>
<evidence type="ECO:0000313" key="3">
    <source>
        <dbReference type="Proteomes" id="UP000828390"/>
    </source>
</evidence>
<reference evidence="2" key="2">
    <citation type="submission" date="2020-11" db="EMBL/GenBank/DDBJ databases">
        <authorList>
            <person name="McCartney M.A."/>
            <person name="Auch B."/>
            <person name="Kono T."/>
            <person name="Mallez S."/>
            <person name="Becker A."/>
            <person name="Gohl D.M."/>
            <person name="Silverstein K.A.T."/>
            <person name="Koren S."/>
            <person name="Bechman K.B."/>
            <person name="Herman A."/>
            <person name="Abrahante J.E."/>
            <person name="Garbe J."/>
        </authorList>
    </citation>
    <scope>NUCLEOTIDE SEQUENCE</scope>
    <source>
        <strain evidence="2">Duluth1</strain>
        <tissue evidence="2">Whole animal</tissue>
    </source>
</reference>
<feature type="compositionally biased region" description="Polar residues" evidence="1">
    <location>
        <begin position="27"/>
        <end position="43"/>
    </location>
</feature>
<protein>
    <submittedName>
        <fullName evidence="2">Uncharacterized protein</fullName>
    </submittedName>
</protein>
<reference evidence="2" key="1">
    <citation type="journal article" date="2019" name="bioRxiv">
        <title>The Genome of the Zebra Mussel, Dreissena polymorpha: A Resource for Invasive Species Research.</title>
        <authorList>
            <person name="McCartney M.A."/>
            <person name="Auch B."/>
            <person name="Kono T."/>
            <person name="Mallez S."/>
            <person name="Zhang Y."/>
            <person name="Obille A."/>
            <person name="Becker A."/>
            <person name="Abrahante J.E."/>
            <person name="Garbe J."/>
            <person name="Badalamenti J.P."/>
            <person name="Herman A."/>
            <person name="Mangelson H."/>
            <person name="Liachko I."/>
            <person name="Sullivan S."/>
            <person name="Sone E.D."/>
            <person name="Koren S."/>
            <person name="Silverstein K.A.T."/>
            <person name="Beckman K.B."/>
            <person name="Gohl D.M."/>
        </authorList>
    </citation>
    <scope>NUCLEOTIDE SEQUENCE</scope>
    <source>
        <strain evidence="2">Duluth1</strain>
        <tissue evidence="2">Whole animal</tissue>
    </source>
</reference>
<evidence type="ECO:0000256" key="1">
    <source>
        <dbReference type="SAM" id="MobiDB-lite"/>
    </source>
</evidence>
<keyword evidence="3" id="KW-1185">Reference proteome</keyword>
<sequence length="77" mass="8655">MFSHIVNVHKRRGQNAEPIQGRKHSVTSKATFSSTQPPSQPDQHQTEAENLPETPLQVPHPKTQYSFQQSLSSSFIS</sequence>
<organism evidence="2 3">
    <name type="scientific">Dreissena polymorpha</name>
    <name type="common">Zebra mussel</name>
    <name type="synonym">Mytilus polymorpha</name>
    <dbReference type="NCBI Taxonomy" id="45954"/>
    <lineage>
        <taxon>Eukaryota</taxon>
        <taxon>Metazoa</taxon>
        <taxon>Spiralia</taxon>
        <taxon>Lophotrochozoa</taxon>
        <taxon>Mollusca</taxon>
        <taxon>Bivalvia</taxon>
        <taxon>Autobranchia</taxon>
        <taxon>Heteroconchia</taxon>
        <taxon>Euheterodonta</taxon>
        <taxon>Imparidentia</taxon>
        <taxon>Neoheterodontei</taxon>
        <taxon>Myida</taxon>
        <taxon>Dreissenoidea</taxon>
        <taxon>Dreissenidae</taxon>
        <taxon>Dreissena</taxon>
    </lineage>
</organism>